<comment type="caution">
    <text evidence="1">The sequence shown here is derived from an EMBL/GenBank/DDBJ whole genome shotgun (WGS) entry which is preliminary data.</text>
</comment>
<protein>
    <submittedName>
        <fullName evidence="1">Uncharacterized protein</fullName>
    </submittedName>
</protein>
<evidence type="ECO:0000313" key="1">
    <source>
        <dbReference type="EMBL" id="OTP79780.1"/>
    </source>
</evidence>
<proteinExistence type="predicted"/>
<dbReference type="AlphaFoldDB" id="A0A242N7W2"/>
<accession>A0A242N7W2</accession>
<organism evidence="1 2">
    <name type="scientific">Caballeronia sordidicola</name>
    <name type="common">Burkholderia sordidicola</name>
    <dbReference type="NCBI Taxonomy" id="196367"/>
    <lineage>
        <taxon>Bacteria</taxon>
        <taxon>Pseudomonadati</taxon>
        <taxon>Pseudomonadota</taxon>
        <taxon>Betaproteobacteria</taxon>
        <taxon>Burkholderiales</taxon>
        <taxon>Burkholderiaceae</taxon>
        <taxon>Caballeronia</taxon>
    </lineage>
</organism>
<evidence type="ECO:0000313" key="2">
    <source>
        <dbReference type="Proteomes" id="UP000194546"/>
    </source>
</evidence>
<gene>
    <name evidence="1" type="ORF">PAMC26510_05425</name>
</gene>
<sequence>MPYVSPNRTESQTFAWHQPVMLQSAETTVSYCFKPTFHR</sequence>
<dbReference type="Proteomes" id="UP000194546">
    <property type="component" value="Unassembled WGS sequence"/>
</dbReference>
<reference evidence="1 2" key="1">
    <citation type="submission" date="2017-03" db="EMBL/GenBank/DDBJ databases">
        <title>Genome analysis of strain PAMC 26510.</title>
        <authorList>
            <person name="Oh H.-M."/>
            <person name="Yang J.-A."/>
        </authorList>
    </citation>
    <scope>NUCLEOTIDE SEQUENCE [LARGE SCALE GENOMIC DNA]</scope>
    <source>
        <strain evidence="1 2">PAMC 26510</strain>
    </source>
</reference>
<name>A0A242N7W2_CABSO</name>
<dbReference type="EMBL" id="NBTY01000021">
    <property type="protein sequence ID" value="OTP79780.1"/>
    <property type="molecule type" value="Genomic_DNA"/>
</dbReference>